<dbReference type="Gene3D" id="3.60.40.10">
    <property type="entry name" value="PPM-type phosphatase domain"/>
    <property type="match status" value="1"/>
</dbReference>
<evidence type="ECO:0000313" key="3">
    <source>
        <dbReference type="EMBL" id="GFH44256.1"/>
    </source>
</evidence>
<dbReference type="Proteomes" id="UP001054902">
    <property type="component" value="Unassembled WGS sequence"/>
</dbReference>
<dbReference type="AlphaFoldDB" id="A0AAD3CG97"/>
<sequence>MKLAHILHHHIIFLYTLQSIQANEINYPKRRKRGGFFNRDPIELLPKKYSIPNGGNLYDDDEKKSSQSTNRIYPMSICSIQGKRHYMEDEYFTNQNGSFCSVFDGHGGSAVSKYLRQNLYARYLQAKAKSMMLLATENKIKGEEENQEDQDALEEINVESENDVDQDQDSAKTPIDMQSPSLIAVRNALKSAFETIDAEVQKVSHWSFQGSTAVAIKLHKIANLEKTVLISANVGDSRAVLCRNGEAIEITKDHKPNDPDERERIESLGGRVEWFGPVDKDGNPMDSSERRANGKEIGLRGVYRINRNLALSRAIGDRSELPYVCSQVDIQQIEVDEEQDVFIVIASDGLFDVFSSSQEVVDFCHNFLKRSYRNKDEELDKIALEKTKRKMSKLLVREALRRGSMDNITVIVVWLDSDDHIQS</sequence>
<dbReference type="PANTHER" id="PTHR47992">
    <property type="entry name" value="PROTEIN PHOSPHATASE"/>
    <property type="match status" value="1"/>
</dbReference>
<dbReference type="PROSITE" id="PS51746">
    <property type="entry name" value="PPM_2"/>
    <property type="match status" value="1"/>
</dbReference>
<dbReference type="InterPro" id="IPR001932">
    <property type="entry name" value="PPM-type_phosphatase-like_dom"/>
</dbReference>
<proteinExistence type="predicted"/>
<dbReference type="SUPFAM" id="SSF81606">
    <property type="entry name" value="PP2C-like"/>
    <property type="match status" value="1"/>
</dbReference>
<organism evidence="3 4">
    <name type="scientific">Chaetoceros tenuissimus</name>
    <dbReference type="NCBI Taxonomy" id="426638"/>
    <lineage>
        <taxon>Eukaryota</taxon>
        <taxon>Sar</taxon>
        <taxon>Stramenopiles</taxon>
        <taxon>Ochrophyta</taxon>
        <taxon>Bacillariophyta</taxon>
        <taxon>Coscinodiscophyceae</taxon>
        <taxon>Chaetocerotophycidae</taxon>
        <taxon>Chaetocerotales</taxon>
        <taxon>Chaetocerotaceae</taxon>
        <taxon>Chaetoceros</taxon>
    </lineage>
</organism>
<dbReference type="SMART" id="SM00332">
    <property type="entry name" value="PP2Cc"/>
    <property type="match status" value="1"/>
</dbReference>
<dbReference type="EMBL" id="BLLK01000019">
    <property type="protein sequence ID" value="GFH44256.1"/>
    <property type="molecule type" value="Genomic_DNA"/>
</dbReference>
<dbReference type="InterPro" id="IPR036457">
    <property type="entry name" value="PPM-type-like_dom_sf"/>
</dbReference>
<feature type="domain" description="PPM-type phosphatase" evidence="2">
    <location>
        <begin position="74"/>
        <end position="415"/>
    </location>
</feature>
<protein>
    <recommendedName>
        <fullName evidence="2">PPM-type phosphatase domain-containing protein</fullName>
    </recommendedName>
</protein>
<keyword evidence="4" id="KW-1185">Reference proteome</keyword>
<reference evidence="3 4" key="1">
    <citation type="journal article" date="2021" name="Sci. Rep.">
        <title>The genome of the diatom Chaetoceros tenuissimus carries an ancient integrated fragment of an extant virus.</title>
        <authorList>
            <person name="Hongo Y."/>
            <person name="Kimura K."/>
            <person name="Takaki Y."/>
            <person name="Yoshida Y."/>
            <person name="Baba S."/>
            <person name="Kobayashi G."/>
            <person name="Nagasaki K."/>
            <person name="Hano T."/>
            <person name="Tomaru Y."/>
        </authorList>
    </citation>
    <scope>NUCLEOTIDE SEQUENCE [LARGE SCALE GENOMIC DNA]</scope>
    <source>
        <strain evidence="3 4">NIES-3715</strain>
    </source>
</reference>
<name>A0AAD3CG97_9STRA</name>
<dbReference type="CDD" id="cd00143">
    <property type="entry name" value="PP2Cc"/>
    <property type="match status" value="1"/>
</dbReference>
<evidence type="ECO:0000256" key="1">
    <source>
        <dbReference type="SAM" id="SignalP"/>
    </source>
</evidence>
<dbReference type="GO" id="GO:0004722">
    <property type="term" value="F:protein serine/threonine phosphatase activity"/>
    <property type="evidence" value="ECO:0007669"/>
    <property type="project" value="InterPro"/>
</dbReference>
<accession>A0AAD3CG97</accession>
<dbReference type="Pfam" id="PF00481">
    <property type="entry name" value="PP2C"/>
    <property type="match status" value="1"/>
</dbReference>
<feature type="chain" id="PRO_5042061534" description="PPM-type phosphatase domain-containing protein" evidence="1">
    <location>
        <begin position="23"/>
        <end position="423"/>
    </location>
</feature>
<comment type="caution">
    <text evidence="3">The sequence shown here is derived from an EMBL/GenBank/DDBJ whole genome shotgun (WGS) entry which is preliminary data.</text>
</comment>
<gene>
    <name evidence="3" type="ORF">CTEN210_00730</name>
</gene>
<dbReference type="InterPro" id="IPR015655">
    <property type="entry name" value="PP2C"/>
</dbReference>
<evidence type="ECO:0000313" key="4">
    <source>
        <dbReference type="Proteomes" id="UP001054902"/>
    </source>
</evidence>
<keyword evidence="1" id="KW-0732">Signal</keyword>
<evidence type="ECO:0000259" key="2">
    <source>
        <dbReference type="PROSITE" id="PS51746"/>
    </source>
</evidence>
<feature type="signal peptide" evidence="1">
    <location>
        <begin position="1"/>
        <end position="22"/>
    </location>
</feature>